<evidence type="ECO:0000313" key="3">
    <source>
        <dbReference type="Proteomes" id="UP000315164"/>
    </source>
</evidence>
<dbReference type="GeneID" id="67369206"/>
<reference evidence="3 4" key="1">
    <citation type="journal article" date="2019" name="Vet. Microbiol.">
        <title>Genetic characterization of susceptible and multi-drug resistant Mannheimia haemolytica isolated from high-risk stocker calves prior to and after antimicrobial metaphylaxis.</title>
        <authorList>
            <person name="Snyder E.R."/>
            <person name="Alvarez-Narvaez S."/>
            <person name="Credille B.C."/>
        </authorList>
    </citation>
    <scope>NUCLEOTIDE SEQUENCE [LARGE SCALE GENOMIC DNA]</scope>
    <source>
        <strain evidence="2 3">UGA-R5-128-1</strain>
        <strain evidence="1 4">UGA-R7-163-1</strain>
    </source>
</reference>
<dbReference type="Pfam" id="PF10554">
    <property type="entry name" value="Phage_ASH"/>
    <property type="match status" value="2"/>
</dbReference>
<evidence type="ECO:0000313" key="4">
    <source>
        <dbReference type="Proteomes" id="UP000318394"/>
    </source>
</evidence>
<sequence length="353" mass="39112">MKDLSPNQKQYTPFSAIMQKNLMDLLTKSARSPYSFSTVAKSTAGRENPELHNTANSSTPLTRAIFIRSLHTPKERRNKACSSMVACSGQGSPLAVFGSPFVAVFSPRYTLSPCTVRSVADSPLKLTNGLQKMNPSQITGKNRLNSFLFNNNQNDYSLLFTNAKQSTPISAKISKNQDLCLTTLNRSPYASRAFAKSKAECGNSKEHQANNSTPLTRAFFVRSSRTPKECQNKACSSMVACSGQGFALDCLPDVAVFHPVTRYRPTLWKMLAIAPKNQHQELSKMKAFAYSFLCAIRTPETDTYQETVVRIISDSEQNARFQLTADYRLLLPRPVAKIRLNSTAYTVKGGIYA</sequence>
<dbReference type="InterPro" id="IPR018880">
    <property type="entry name" value="Phage_P4_Ash"/>
</dbReference>
<dbReference type="EMBL" id="VAJB01000026">
    <property type="protein sequence ID" value="TRB73352.1"/>
    <property type="molecule type" value="Genomic_DNA"/>
</dbReference>
<keyword evidence="4" id="KW-1185">Reference proteome</keyword>
<dbReference type="Proteomes" id="UP000315164">
    <property type="component" value="Unassembled WGS sequence"/>
</dbReference>
<dbReference type="AlphaFoldDB" id="A0A547ED06"/>
<organism evidence="2 3">
    <name type="scientific">Mannheimia haemolytica</name>
    <name type="common">Pasteurella haemolytica</name>
    <dbReference type="NCBI Taxonomy" id="75985"/>
    <lineage>
        <taxon>Bacteria</taxon>
        <taxon>Pseudomonadati</taxon>
        <taxon>Pseudomonadota</taxon>
        <taxon>Gammaproteobacteria</taxon>
        <taxon>Pasteurellales</taxon>
        <taxon>Pasteurellaceae</taxon>
        <taxon>Mannheimia</taxon>
    </lineage>
</organism>
<name>A0A547ED06_MANHA</name>
<dbReference type="EMBL" id="VAJI01000044">
    <property type="protein sequence ID" value="TRB34727.1"/>
    <property type="molecule type" value="Genomic_DNA"/>
</dbReference>
<comment type="caution">
    <text evidence="2">The sequence shown here is derived from an EMBL/GenBank/DDBJ whole genome shotgun (WGS) entry which is preliminary data.</text>
</comment>
<dbReference type="Proteomes" id="UP000318394">
    <property type="component" value="Unassembled WGS sequence"/>
</dbReference>
<dbReference type="OrthoDB" id="5675328at2"/>
<evidence type="ECO:0000313" key="2">
    <source>
        <dbReference type="EMBL" id="TRB73352.1"/>
    </source>
</evidence>
<gene>
    <name evidence="2" type="ORF">FEA53_10615</name>
    <name evidence="1" type="ORF">FEB89_12635</name>
</gene>
<proteinExistence type="predicted"/>
<protein>
    <recommendedName>
        <fullName evidence="5">Ash family protein</fullName>
    </recommendedName>
</protein>
<evidence type="ECO:0008006" key="5">
    <source>
        <dbReference type="Google" id="ProtNLM"/>
    </source>
</evidence>
<accession>A0A547ED06</accession>
<dbReference type="RefSeq" id="WP_006250235.1">
    <property type="nucleotide sequence ID" value="NZ_CP017491.1"/>
</dbReference>
<evidence type="ECO:0000313" key="1">
    <source>
        <dbReference type="EMBL" id="TRB34727.1"/>
    </source>
</evidence>